<dbReference type="AlphaFoldDB" id="A0A1I0UBV2"/>
<dbReference type="PANTHER" id="PTHR43300">
    <property type="entry name" value="ACETYLTRANSFERASE"/>
    <property type="match status" value="1"/>
</dbReference>
<dbReference type="EMBL" id="FOJO01000037">
    <property type="protein sequence ID" value="SFA61521.1"/>
    <property type="molecule type" value="Genomic_DNA"/>
</dbReference>
<evidence type="ECO:0000313" key="3">
    <source>
        <dbReference type="Proteomes" id="UP000182312"/>
    </source>
</evidence>
<comment type="similarity">
    <text evidence="1">Belongs to the transferase hexapeptide repeat family.</text>
</comment>
<dbReference type="Proteomes" id="UP000182312">
    <property type="component" value="Unassembled WGS sequence"/>
</dbReference>
<reference evidence="2 3" key="1">
    <citation type="submission" date="2016-10" db="EMBL/GenBank/DDBJ databases">
        <authorList>
            <person name="de Groot N.N."/>
        </authorList>
    </citation>
    <scope>NUCLEOTIDE SEQUENCE [LARGE SCALE GENOMIC DNA]</scope>
    <source>
        <strain evidence="2 3">CGMCC 1.6117</strain>
    </source>
</reference>
<dbReference type="RefSeq" id="WP_139221766.1">
    <property type="nucleotide sequence ID" value="NZ_FOJO01000037.1"/>
</dbReference>
<proteinExistence type="inferred from homology"/>
<evidence type="ECO:0008006" key="4">
    <source>
        <dbReference type="Google" id="ProtNLM"/>
    </source>
</evidence>
<evidence type="ECO:0000256" key="1">
    <source>
        <dbReference type="ARBA" id="ARBA00007274"/>
    </source>
</evidence>
<name>A0A1I0UBV2_9RHOB</name>
<gene>
    <name evidence="2" type="ORF">SAMN04487972_13711</name>
</gene>
<sequence length="249" mass="26472">MVPYDLYMTARKRLNESYPFGEISLLQEFPESDQPPIVSDGAVAKITSANKDDIRLAAGVTFLGANTFSTSGRGNLICIGRGTTLNHSRIQVNGNGCVVIIGENCRLKGLKMIVSQNNSMVFVGSNTTWESGAILSGSGNIVALGNECMASSSIVIRTSDGHGIFDRSTGSLINDSADVMIGHHVWLGNSSRVNKGARIGTGTVLGQCAIASGSLDAAALYAGTPARKLKEGIAWSRTKRYEDIPDRFR</sequence>
<accession>A0A1I0UBV2</accession>
<dbReference type="InterPro" id="IPR011004">
    <property type="entry name" value="Trimer_LpxA-like_sf"/>
</dbReference>
<evidence type="ECO:0000313" key="2">
    <source>
        <dbReference type="EMBL" id="SFA61521.1"/>
    </source>
</evidence>
<organism evidence="2 3">
    <name type="scientific">Paracoccus halophilus</name>
    <dbReference type="NCBI Taxonomy" id="376733"/>
    <lineage>
        <taxon>Bacteria</taxon>
        <taxon>Pseudomonadati</taxon>
        <taxon>Pseudomonadota</taxon>
        <taxon>Alphaproteobacteria</taxon>
        <taxon>Rhodobacterales</taxon>
        <taxon>Paracoccaceae</taxon>
        <taxon>Paracoccus</taxon>
    </lineage>
</organism>
<dbReference type="InterPro" id="IPR050179">
    <property type="entry name" value="Trans_hexapeptide_repeat"/>
</dbReference>
<dbReference type="Gene3D" id="2.160.10.10">
    <property type="entry name" value="Hexapeptide repeat proteins"/>
    <property type="match status" value="1"/>
</dbReference>
<dbReference type="SUPFAM" id="SSF51161">
    <property type="entry name" value="Trimeric LpxA-like enzymes"/>
    <property type="match status" value="1"/>
</dbReference>
<protein>
    <recommendedName>
        <fullName evidence="4">Acyltransferase</fullName>
    </recommendedName>
</protein>
<dbReference type="OrthoDB" id="9815592at2"/>